<proteinExistence type="predicted"/>
<comment type="caution">
    <text evidence="1">The sequence shown here is derived from an EMBL/GenBank/DDBJ whole genome shotgun (WGS) entry which is preliminary data.</text>
</comment>
<dbReference type="EMBL" id="CM004394">
    <property type="protein sequence ID" value="KAG8649415.1"/>
    <property type="molecule type" value="Genomic_DNA"/>
</dbReference>
<keyword evidence="2" id="KW-1185">Reference proteome</keyword>
<reference evidence="2" key="1">
    <citation type="journal article" date="2016" name="Nat. Biotechnol.">
        <title>Sequencing wild and cultivated cassava and related species reveals extensive interspecific hybridization and genetic diversity.</title>
        <authorList>
            <person name="Bredeson J.V."/>
            <person name="Lyons J.B."/>
            <person name="Prochnik S.E."/>
            <person name="Wu G.A."/>
            <person name="Ha C.M."/>
            <person name="Edsinger-Gonzales E."/>
            <person name="Grimwood J."/>
            <person name="Schmutz J."/>
            <person name="Rabbi I.Y."/>
            <person name="Egesi C."/>
            <person name="Nauluvula P."/>
            <person name="Lebot V."/>
            <person name="Ndunguru J."/>
            <person name="Mkamilo G."/>
            <person name="Bart R.S."/>
            <person name="Setter T.L."/>
            <person name="Gleadow R.M."/>
            <person name="Kulakow P."/>
            <person name="Ferguson M.E."/>
            <person name="Rounsley S."/>
            <person name="Rokhsar D.S."/>
        </authorList>
    </citation>
    <scope>NUCLEOTIDE SEQUENCE [LARGE SCALE GENOMIC DNA]</scope>
    <source>
        <strain evidence="2">cv. AM560-2</strain>
    </source>
</reference>
<sequence length="152" mass="18143">MTNRERWKWSFTQDMSCFGLSTHLLLCLAFASREAYDQQGKMEVGLYTGHELFLLWCCSRRHSHIFRDCPRTQQFYSCVWRHDSLCLLLSMDIAAWFSRLHDFECMLCHASSSTQVLFIGLWWLWKWQNEGVFWDVCCILSSQLSYFKVQLA</sequence>
<evidence type="ECO:0000313" key="2">
    <source>
        <dbReference type="Proteomes" id="UP000091857"/>
    </source>
</evidence>
<protein>
    <submittedName>
        <fullName evidence="1">Uncharacterized protein</fullName>
    </submittedName>
</protein>
<name>A0ACB7HBP7_MANES</name>
<dbReference type="Proteomes" id="UP000091857">
    <property type="component" value="Chromosome 8"/>
</dbReference>
<accession>A0ACB7HBP7</accession>
<gene>
    <name evidence="1" type="ORF">MANES_08G088111v8</name>
</gene>
<organism evidence="1 2">
    <name type="scientific">Manihot esculenta</name>
    <name type="common">Cassava</name>
    <name type="synonym">Jatropha manihot</name>
    <dbReference type="NCBI Taxonomy" id="3983"/>
    <lineage>
        <taxon>Eukaryota</taxon>
        <taxon>Viridiplantae</taxon>
        <taxon>Streptophyta</taxon>
        <taxon>Embryophyta</taxon>
        <taxon>Tracheophyta</taxon>
        <taxon>Spermatophyta</taxon>
        <taxon>Magnoliopsida</taxon>
        <taxon>eudicotyledons</taxon>
        <taxon>Gunneridae</taxon>
        <taxon>Pentapetalae</taxon>
        <taxon>rosids</taxon>
        <taxon>fabids</taxon>
        <taxon>Malpighiales</taxon>
        <taxon>Euphorbiaceae</taxon>
        <taxon>Crotonoideae</taxon>
        <taxon>Manihoteae</taxon>
        <taxon>Manihot</taxon>
    </lineage>
</organism>
<evidence type="ECO:0000313" key="1">
    <source>
        <dbReference type="EMBL" id="KAG8649415.1"/>
    </source>
</evidence>